<dbReference type="PANTHER" id="PTHR33676:SF3">
    <property type="entry name" value="COLD-REGULATED PROTEIN 27"/>
    <property type="match status" value="1"/>
</dbReference>
<keyword evidence="2" id="KW-0732">Signal</keyword>
<name>A0AAW2L6Y2_9LAMI</name>
<comment type="caution">
    <text evidence="3">The sequence shown here is derived from an EMBL/GenBank/DDBJ whole genome shotgun (WGS) entry which is preliminary data.</text>
</comment>
<proteinExistence type="predicted"/>
<reference evidence="3" key="2">
    <citation type="journal article" date="2024" name="Plant">
        <title>Genomic evolution and insights into agronomic trait innovations of Sesamum species.</title>
        <authorList>
            <person name="Miao H."/>
            <person name="Wang L."/>
            <person name="Qu L."/>
            <person name="Liu H."/>
            <person name="Sun Y."/>
            <person name="Le M."/>
            <person name="Wang Q."/>
            <person name="Wei S."/>
            <person name="Zheng Y."/>
            <person name="Lin W."/>
            <person name="Duan Y."/>
            <person name="Cao H."/>
            <person name="Xiong S."/>
            <person name="Wang X."/>
            <person name="Wei L."/>
            <person name="Li C."/>
            <person name="Ma Q."/>
            <person name="Ju M."/>
            <person name="Zhao R."/>
            <person name="Li G."/>
            <person name="Mu C."/>
            <person name="Tian Q."/>
            <person name="Mei H."/>
            <person name="Zhang T."/>
            <person name="Gao T."/>
            <person name="Zhang H."/>
        </authorList>
    </citation>
    <scope>NUCLEOTIDE SEQUENCE</scope>
    <source>
        <strain evidence="3">G01</strain>
    </source>
</reference>
<gene>
    <name evidence="3" type="ORF">Sangu_2329900</name>
</gene>
<feature type="chain" id="PRO_5043643541" evidence="2">
    <location>
        <begin position="25"/>
        <end position="411"/>
    </location>
</feature>
<accession>A0AAW2L6Y2</accession>
<dbReference type="GO" id="GO:0042752">
    <property type="term" value="P:regulation of circadian rhythm"/>
    <property type="evidence" value="ECO:0007669"/>
    <property type="project" value="InterPro"/>
</dbReference>
<feature type="region of interest" description="Disordered" evidence="1">
    <location>
        <begin position="365"/>
        <end position="386"/>
    </location>
</feature>
<evidence type="ECO:0000313" key="3">
    <source>
        <dbReference type="EMBL" id="KAL0314855.1"/>
    </source>
</evidence>
<dbReference type="AlphaFoldDB" id="A0AAW2L6Y2"/>
<dbReference type="PANTHER" id="PTHR33676">
    <property type="entry name" value="COLD REGULATED PROTEIN 27"/>
    <property type="match status" value="1"/>
</dbReference>
<protein>
    <submittedName>
        <fullName evidence="3">Cold-regulated protein 27</fullName>
    </submittedName>
</protein>
<organism evidence="3">
    <name type="scientific">Sesamum angustifolium</name>
    <dbReference type="NCBI Taxonomy" id="2727405"/>
    <lineage>
        <taxon>Eukaryota</taxon>
        <taxon>Viridiplantae</taxon>
        <taxon>Streptophyta</taxon>
        <taxon>Embryophyta</taxon>
        <taxon>Tracheophyta</taxon>
        <taxon>Spermatophyta</taxon>
        <taxon>Magnoliopsida</taxon>
        <taxon>eudicotyledons</taxon>
        <taxon>Gunneridae</taxon>
        <taxon>Pentapetalae</taxon>
        <taxon>asterids</taxon>
        <taxon>lamiids</taxon>
        <taxon>Lamiales</taxon>
        <taxon>Pedaliaceae</taxon>
        <taxon>Sesamum</taxon>
    </lineage>
</organism>
<evidence type="ECO:0000256" key="2">
    <source>
        <dbReference type="SAM" id="SignalP"/>
    </source>
</evidence>
<feature type="compositionally biased region" description="Basic and acidic residues" evidence="1">
    <location>
        <begin position="365"/>
        <end position="383"/>
    </location>
</feature>
<dbReference type="InterPro" id="IPR044678">
    <property type="entry name" value="COR27/28"/>
</dbReference>
<reference evidence="3" key="1">
    <citation type="submission" date="2020-06" db="EMBL/GenBank/DDBJ databases">
        <authorList>
            <person name="Li T."/>
            <person name="Hu X."/>
            <person name="Zhang T."/>
            <person name="Song X."/>
            <person name="Zhang H."/>
            <person name="Dai N."/>
            <person name="Sheng W."/>
            <person name="Hou X."/>
            <person name="Wei L."/>
        </authorList>
    </citation>
    <scope>NUCLEOTIDE SEQUENCE</scope>
    <source>
        <strain evidence="3">G01</strain>
        <tissue evidence="3">Leaf</tissue>
    </source>
</reference>
<sequence>MFVLAISILYKAFLVLSQATESEAIEWTDEKHCLFLKSMESTFVNQLYKSVDLFGWQSHKNCPSGSKPSKHKLTSIRASSGQFKVLRDGCWSKIDFRRDEPKVDQEEESEVPLTNPWIQHYGTSQTEGIRNRPASCAEAPSASTDTQHAANNFHLWRQGSLGGNAEVTDQNFNDEALEEEKSAKIHDMKKTRTKDQISGNDQATESEAIEWTDEKHCLFLKSMESTFVNQLYKSIDLFGWHSHKNCRSGSKSSKHKLTSIRASSGQFKVLRDGCWSKIDFRRDEPKVDQEEESKLSLTNPWIHRYGTSQTQGLRKSPASRANTPLATTDIQHAAKNFRLWQKDSIGGNTEVTDQNFNDEALQEEKSGKIHDMKKTRTTKDKVSGNDQVVPLGNIVQVNDDGEAHVNVPPED</sequence>
<dbReference type="EMBL" id="JACGWK010000015">
    <property type="protein sequence ID" value="KAL0314855.1"/>
    <property type="molecule type" value="Genomic_DNA"/>
</dbReference>
<evidence type="ECO:0000256" key="1">
    <source>
        <dbReference type="SAM" id="MobiDB-lite"/>
    </source>
</evidence>
<feature type="signal peptide" evidence="2">
    <location>
        <begin position="1"/>
        <end position="24"/>
    </location>
</feature>
<dbReference type="GO" id="GO:0009409">
    <property type="term" value="P:response to cold"/>
    <property type="evidence" value="ECO:0007669"/>
    <property type="project" value="InterPro"/>
</dbReference>